<evidence type="ECO:0000256" key="1">
    <source>
        <dbReference type="ARBA" id="ARBA00005417"/>
    </source>
</evidence>
<feature type="domain" description="ABC transporter" evidence="5">
    <location>
        <begin position="2"/>
        <end position="231"/>
    </location>
</feature>
<dbReference type="SUPFAM" id="SSF52540">
    <property type="entry name" value="P-loop containing nucleoside triphosphate hydrolases"/>
    <property type="match status" value="1"/>
</dbReference>
<gene>
    <name evidence="6" type="ORF">ENV62_08015</name>
</gene>
<dbReference type="EMBL" id="DTHB01000050">
    <property type="protein sequence ID" value="HGB15161.1"/>
    <property type="molecule type" value="Genomic_DNA"/>
</dbReference>
<evidence type="ECO:0000256" key="2">
    <source>
        <dbReference type="ARBA" id="ARBA00022448"/>
    </source>
</evidence>
<dbReference type="AlphaFoldDB" id="A0A7C3SJD8"/>
<comment type="caution">
    <text evidence="6">The sequence shown here is derived from an EMBL/GenBank/DDBJ whole genome shotgun (WGS) entry which is preliminary data.</text>
</comment>
<name>A0A7C3SJD8_9BACT</name>
<keyword evidence="2" id="KW-0813">Transport</keyword>
<sequence length="311" mass="34296">MIEVQDLTKFYGPTPAISRLNFEVGRGEIVGFLGPNGAGKTTTLKILAGYFPPTSGTARINGFDCFLESIQARRSLGYLPETVPLYPDLTVTQFLQFAARAKGVESRQEKREIERVIDECGLREVRHTLNGSLSKGFRQRVGLAQALLNRPPLLILDEPTIGLDPSQIVEIRQLIKELAGDHTVILSSHILPEVSQLCQRVIIINRGQIVASDSPENLSRQLGHGSRISLVIKGPPQEIVPVLKALAGVRDVSVTGEDRYLVQGQNGQDLRPELARLVVAHGWQLLELKAQEFTLEEVFLNLVTDEEAPES</sequence>
<evidence type="ECO:0000256" key="3">
    <source>
        <dbReference type="ARBA" id="ARBA00022741"/>
    </source>
</evidence>
<dbReference type="SMART" id="SM00382">
    <property type="entry name" value="AAA"/>
    <property type="match status" value="1"/>
</dbReference>
<dbReference type="CDD" id="cd03230">
    <property type="entry name" value="ABC_DR_subfamily_A"/>
    <property type="match status" value="1"/>
</dbReference>
<dbReference type="PANTHER" id="PTHR43335">
    <property type="entry name" value="ABC TRANSPORTER, ATP-BINDING PROTEIN"/>
    <property type="match status" value="1"/>
</dbReference>
<evidence type="ECO:0000259" key="5">
    <source>
        <dbReference type="PROSITE" id="PS50893"/>
    </source>
</evidence>
<proteinExistence type="inferred from homology"/>
<dbReference type="Gene3D" id="3.40.50.300">
    <property type="entry name" value="P-loop containing nucleotide triphosphate hydrolases"/>
    <property type="match status" value="1"/>
</dbReference>
<dbReference type="InterPro" id="IPR003593">
    <property type="entry name" value="AAA+_ATPase"/>
</dbReference>
<comment type="similarity">
    <text evidence="1">Belongs to the ABC transporter superfamily.</text>
</comment>
<dbReference type="Pfam" id="PF00005">
    <property type="entry name" value="ABC_tran"/>
    <property type="match status" value="1"/>
</dbReference>
<protein>
    <submittedName>
        <fullName evidence="6">ATP-binding cassette domain-containing protein</fullName>
    </submittedName>
</protein>
<reference evidence="6" key="1">
    <citation type="journal article" date="2020" name="mSystems">
        <title>Genome- and Community-Level Interaction Insights into Carbon Utilization and Element Cycling Functions of Hydrothermarchaeota in Hydrothermal Sediment.</title>
        <authorList>
            <person name="Zhou Z."/>
            <person name="Liu Y."/>
            <person name="Xu W."/>
            <person name="Pan J."/>
            <person name="Luo Z.H."/>
            <person name="Li M."/>
        </authorList>
    </citation>
    <scope>NUCLEOTIDE SEQUENCE [LARGE SCALE GENOMIC DNA]</scope>
    <source>
        <strain evidence="6">SpSt-776</strain>
    </source>
</reference>
<dbReference type="PANTHER" id="PTHR43335:SF4">
    <property type="entry name" value="ABC TRANSPORTER, ATP-BINDING PROTEIN"/>
    <property type="match status" value="1"/>
</dbReference>
<accession>A0A7C3SJD8</accession>
<dbReference type="GO" id="GO:0005524">
    <property type="term" value="F:ATP binding"/>
    <property type="evidence" value="ECO:0007669"/>
    <property type="project" value="UniProtKB-KW"/>
</dbReference>
<evidence type="ECO:0000313" key="6">
    <source>
        <dbReference type="EMBL" id="HGB15161.1"/>
    </source>
</evidence>
<dbReference type="PROSITE" id="PS50893">
    <property type="entry name" value="ABC_TRANSPORTER_2"/>
    <property type="match status" value="1"/>
</dbReference>
<dbReference type="InterPro" id="IPR027417">
    <property type="entry name" value="P-loop_NTPase"/>
</dbReference>
<keyword evidence="4 6" id="KW-0067">ATP-binding</keyword>
<dbReference type="GO" id="GO:0016887">
    <property type="term" value="F:ATP hydrolysis activity"/>
    <property type="evidence" value="ECO:0007669"/>
    <property type="project" value="InterPro"/>
</dbReference>
<evidence type="ECO:0000256" key="4">
    <source>
        <dbReference type="ARBA" id="ARBA00022840"/>
    </source>
</evidence>
<organism evidence="6">
    <name type="scientific">Desulfobacca acetoxidans</name>
    <dbReference type="NCBI Taxonomy" id="60893"/>
    <lineage>
        <taxon>Bacteria</taxon>
        <taxon>Pseudomonadati</taxon>
        <taxon>Thermodesulfobacteriota</taxon>
        <taxon>Desulfobaccia</taxon>
        <taxon>Desulfobaccales</taxon>
        <taxon>Desulfobaccaceae</taxon>
        <taxon>Desulfobacca</taxon>
    </lineage>
</organism>
<keyword evidence="3" id="KW-0547">Nucleotide-binding</keyword>
<dbReference type="InterPro" id="IPR003439">
    <property type="entry name" value="ABC_transporter-like_ATP-bd"/>
</dbReference>